<dbReference type="EMBL" id="CP036526">
    <property type="protein sequence ID" value="QDT10275.1"/>
    <property type="molecule type" value="Genomic_DNA"/>
</dbReference>
<dbReference type="Proteomes" id="UP000319817">
    <property type="component" value="Chromosome"/>
</dbReference>
<reference evidence="2 3" key="1">
    <citation type="submission" date="2019-02" db="EMBL/GenBank/DDBJ databases">
        <title>Deep-cultivation of Planctomycetes and their phenomic and genomic characterization uncovers novel biology.</title>
        <authorList>
            <person name="Wiegand S."/>
            <person name="Jogler M."/>
            <person name="Boedeker C."/>
            <person name="Pinto D."/>
            <person name="Vollmers J."/>
            <person name="Rivas-Marin E."/>
            <person name="Kohn T."/>
            <person name="Peeters S.H."/>
            <person name="Heuer A."/>
            <person name="Rast P."/>
            <person name="Oberbeckmann S."/>
            <person name="Bunk B."/>
            <person name="Jeske O."/>
            <person name="Meyerdierks A."/>
            <person name="Storesund J.E."/>
            <person name="Kallscheuer N."/>
            <person name="Luecker S."/>
            <person name="Lage O.M."/>
            <person name="Pohl T."/>
            <person name="Merkel B.J."/>
            <person name="Hornburger P."/>
            <person name="Mueller R.-W."/>
            <person name="Bruemmer F."/>
            <person name="Labrenz M."/>
            <person name="Spormann A.M."/>
            <person name="Op den Camp H."/>
            <person name="Overmann J."/>
            <person name="Amann R."/>
            <person name="Jetten M.S.M."/>
            <person name="Mascher T."/>
            <person name="Medema M.H."/>
            <person name="Devos D.P."/>
            <person name="Kaster A.-K."/>
            <person name="Ovreas L."/>
            <person name="Rohde M."/>
            <person name="Galperin M.Y."/>
            <person name="Jogler C."/>
        </authorList>
    </citation>
    <scope>NUCLEOTIDE SEQUENCE [LARGE SCALE GENOMIC DNA]</scope>
    <source>
        <strain evidence="2 3">K23_9</strain>
    </source>
</reference>
<accession>A0A517NT33</accession>
<dbReference type="OrthoDB" id="119432at2"/>
<feature type="domain" description="DinB-like" evidence="1">
    <location>
        <begin position="12"/>
        <end position="143"/>
    </location>
</feature>
<evidence type="ECO:0000313" key="2">
    <source>
        <dbReference type="EMBL" id="QDT10275.1"/>
    </source>
</evidence>
<dbReference type="RefSeq" id="WP_145417777.1">
    <property type="nucleotide sequence ID" value="NZ_CP036526.1"/>
</dbReference>
<dbReference type="AlphaFoldDB" id="A0A517NT33"/>
<dbReference type="InterPro" id="IPR034660">
    <property type="entry name" value="DinB/YfiT-like"/>
</dbReference>
<keyword evidence="3" id="KW-1185">Reference proteome</keyword>
<proteinExistence type="predicted"/>
<evidence type="ECO:0000259" key="1">
    <source>
        <dbReference type="Pfam" id="PF12867"/>
    </source>
</evidence>
<protein>
    <recommendedName>
        <fullName evidence="1">DinB-like domain-containing protein</fullName>
    </recommendedName>
</protein>
<sequence>MSMMDFFLPEFDHEMRGTREILTRVPDRLLDWKAHESLHTIGWNASHLADTLSWVEVTLKETSFDIAPVDGPAHETPLLESTQAIVESFDKNLAESRQLFQAATDDDLQVAWTLLQGGKELFTQPRAALIKSLFINHMIHHRAFLISYLRMNDIECPGLYG</sequence>
<dbReference type="Gene3D" id="1.20.120.450">
    <property type="entry name" value="dinb family like domain"/>
    <property type="match status" value="1"/>
</dbReference>
<organism evidence="2 3">
    <name type="scientific">Stieleria marina</name>
    <dbReference type="NCBI Taxonomy" id="1930275"/>
    <lineage>
        <taxon>Bacteria</taxon>
        <taxon>Pseudomonadati</taxon>
        <taxon>Planctomycetota</taxon>
        <taxon>Planctomycetia</taxon>
        <taxon>Pirellulales</taxon>
        <taxon>Pirellulaceae</taxon>
        <taxon>Stieleria</taxon>
    </lineage>
</organism>
<name>A0A517NT33_9BACT</name>
<dbReference type="SUPFAM" id="SSF109854">
    <property type="entry name" value="DinB/YfiT-like putative metalloenzymes"/>
    <property type="match status" value="1"/>
</dbReference>
<dbReference type="InterPro" id="IPR024775">
    <property type="entry name" value="DinB-like"/>
</dbReference>
<gene>
    <name evidence="2" type="ORF">K239x_22310</name>
</gene>
<evidence type="ECO:0000313" key="3">
    <source>
        <dbReference type="Proteomes" id="UP000319817"/>
    </source>
</evidence>
<dbReference type="Pfam" id="PF12867">
    <property type="entry name" value="DinB_2"/>
    <property type="match status" value="1"/>
</dbReference>